<name>G2MXN1_9THEO</name>
<dbReference type="Gene3D" id="3.30.420.40">
    <property type="match status" value="2"/>
</dbReference>
<dbReference type="eggNOG" id="COG1070">
    <property type="taxonomic scope" value="Bacteria"/>
</dbReference>
<sequence>MKDLTLGIDIGTTSVKSILISKDGDVLFETSRPHDLISSEPGFAEEDPNIWWNSVKSILKEISEKKLSNRIAAIGITGMVPTLVLIDEKLDAIRNSIQQNDARSTAEIAELKKFIKEDEYFFETANTLNQQVIFPKILWLKKHEPENIDKTRWIMGSYDFISTKLTGNPHVEMNWALESGMWLVKEKKWHDDILEVADIKRGILPPVFEPIEIVGETIPEIEKEIGFPAGVPVIAGSADHIASSLAVGLRDEGDLLLKFGGAGDIMFVTDSLKMDRRLFLDYHDIPSKYILNGCMAASGSLVKWYMNIVQEKSYDELTKMAMESSIGSRGLLTLPYFLGEKTPIFDTKARGVIFGLGLHHNRGDIFRSILESVAFGFKHHIEVLKEIGLEIKRVFISDGGAKNPLWRQITADVVGMDVKYILNNPGSSLGVAFLAGVSAGIFKNWNEIDKFITESEIVISNQKSNSQYEKYYYIYRKLYEILKPLYEELYNIKEGKLDEV</sequence>
<keyword evidence="8" id="KW-1185">Reference proteome</keyword>
<dbReference type="InterPro" id="IPR000577">
    <property type="entry name" value="Carb_kinase_FGGY"/>
</dbReference>
<dbReference type="PROSITE" id="PS00445">
    <property type="entry name" value="FGGY_KINASES_2"/>
    <property type="match status" value="1"/>
</dbReference>
<dbReference type="InterPro" id="IPR050406">
    <property type="entry name" value="FGGY_Carb_Kinase"/>
</dbReference>
<reference evidence="7 8" key="1">
    <citation type="submission" date="2011-08" db="EMBL/GenBank/DDBJ databases">
        <title>Complete sequence of Thermoanaerobacter wiegelii Rt8.B1.</title>
        <authorList>
            <consortium name="US DOE Joint Genome Institute"/>
            <person name="Lucas S."/>
            <person name="Han J."/>
            <person name="Lapidus A."/>
            <person name="Cheng J.-F."/>
            <person name="Goodwin L."/>
            <person name="Pitluck S."/>
            <person name="Peters L."/>
            <person name="Mikhailova N."/>
            <person name="Zeytun A."/>
            <person name="Daligault H."/>
            <person name="Detter J.C."/>
            <person name="Han C."/>
            <person name="Tapia R."/>
            <person name="Land M."/>
            <person name="Hauser L."/>
            <person name="Kyrpides N."/>
            <person name="Ivanova N."/>
            <person name="Pagani I."/>
            <person name="Hemme C."/>
            <person name="Woyke T."/>
        </authorList>
    </citation>
    <scope>NUCLEOTIDE SEQUENCE [LARGE SCALE GENOMIC DNA]</scope>
    <source>
        <strain evidence="7 8">Rt8.B1</strain>
    </source>
</reference>
<dbReference type="AlphaFoldDB" id="G2MXN1"/>
<evidence type="ECO:0000259" key="5">
    <source>
        <dbReference type="Pfam" id="PF00370"/>
    </source>
</evidence>
<evidence type="ECO:0000313" key="7">
    <source>
        <dbReference type="EMBL" id="AEM79261.1"/>
    </source>
</evidence>
<dbReference type="GO" id="GO:0005975">
    <property type="term" value="P:carbohydrate metabolic process"/>
    <property type="evidence" value="ECO:0007669"/>
    <property type="project" value="InterPro"/>
</dbReference>
<evidence type="ECO:0000256" key="1">
    <source>
        <dbReference type="ARBA" id="ARBA00009156"/>
    </source>
</evidence>
<dbReference type="CDD" id="cd07804">
    <property type="entry name" value="ASKHA_NBD_FGGY_RrXK-like"/>
    <property type="match status" value="1"/>
</dbReference>
<dbReference type="EMBL" id="CP002991">
    <property type="protein sequence ID" value="AEM79261.1"/>
    <property type="molecule type" value="Genomic_DNA"/>
</dbReference>
<dbReference type="Pfam" id="PF02782">
    <property type="entry name" value="FGGY_C"/>
    <property type="match status" value="1"/>
</dbReference>
<evidence type="ECO:0000256" key="2">
    <source>
        <dbReference type="ARBA" id="ARBA00022679"/>
    </source>
</evidence>
<dbReference type="Pfam" id="PF00370">
    <property type="entry name" value="FGGY_N"/>
    <property type="match status" value="1"/>
</dbReference>
<proteinExistence type="inferred from homology"/>
<dbReference type="Proteomes" id="UP000008276">
    <property type="component" value="Chromosome"/>
</dbReference>
<dbReference type="SUPFAM" id="SSF53067">
    <property type="entry name" value="Actin-like ATPase domain"/>
    <property type="match status" value="2"/>
</dbReference>
<comment type="similarity">
    <text evidence="1 4">Belongs to the FGGY kinase family.</text>
</comment>
<dbReference type="KEGG" id="twi:Thewi_1878"/>
<organism evidence="7 8">
    <name type="scientific">Thermoanaerobacter wiegelii Rt8.B1</name>
    <dbReference type="NCBI Taxonomy" id="697303"/>
    <lineage>
        <taxon>Bacteria</taxon>
        <taxon>Bacillati</taxon>
        <taxon>Bacillota</taxon>
        <taxon>Clostridia</taxon>
        <taxon>Thermoanaerobacterales</taxon>
        <taxon>Thermoanaerobacteraceae</taxon>
        <taxon>Thermoanaerobacter</taxon>
    </lineage>
</organism>
<feature type="domain" description="Carbohydrate kinase FGGY C-terminal" evidence="6">
    <location>
        <begin position="284"/>
        <end position="439"/>
    </location>
</feature>
<dbReference type="InterPro" id="IPR018485">
    <property type="entry name" value="FGGY_C"/>
</dbReference>
<accession>G2MXN1</accession>
<protein>
    <submittedName>
        <fullName evidence="7">Carbohydrate kinase, FGGY</fullName>
    </submittedName>
</protein>
<dbReference type="PIRSF" id="PIRSF000538">
    <property type="entry name" value="GlpK"/>
    <property type="match status" value="1"/>
</dbReference>
<evidence type="ECO:0000256" key="3">
    <source>
        <dbReference type="ARBA" id="ARBA00022777"/>
    </source>
</evidence>
<dbReference type="RefSeq" id="WP_014063225.1">
    <property type="nucleotide sequence ID" value="NC_015958.1"/>
</dbReference>
<dbReference type="GO" id="GO:0016301">
    <property type="term" value="F:kinase activity"/>
    <property type="evidence" value="ECO:0007669"/>
    <property type="project" value="UniProtKB-KW"/>
</dbReference>
<dbReference type="STRING" id="697303.Thewi_1878"/>
<dbReference type="InterPro" id="IPR018484">
    <property type="entry name" value="FGGY_N"/>
</dbReference>
<dbReference type="PANTHER" id="PTHR43095:SF5">
    <property type="entry name" value="XYLULOSE KINASE"/>
    <property type="match status" value="1"/>
</dbReference>
<dbReference type="InterPro" id="IPR043129">
    <property type="entry name" value="ATPase_NBD"/>
</dbReference>
<keyword evidence="2 4" id="KW-0808">Transferase</keyword>
<dbReference type="PANTHER" id="PTHR43095">
    <property type="entry name" value="SUGAR KINASE"/>
    <property type="match status" value="1"/>
</dbReference>
<evidence type="ECO:0000256" key="4">
    <source>
        <dbReference type="RuleBase" id="RU003733"/>
    </source>
</evidence>
<evidence type="ECO:0000313" key="8">
    <source>
        <dbReference type="Proteomes" id="UP000008276"/>
    </source>
</evidence>
<feature type="domain" description="Carbohydrate kinase FGGY N-terminal" evidence="5">
    <location>
        <begin position="5"/>
        <end position="245"/>
    </location>
</feature>
<gene>
    <name evidence="7" type="ORF">Thewi_1878</name>
</gene>
<keyword evidence="3 4" id="KW-0418">Kinase</keyword>
<dbReference type="InterPro" id="IPR018483">
    <property type="entry name" value="Carb_kinase_FGGY_CS"/>
</dbReference>
<evidence type="ECO:0000259" key="6">
    <source>
        <dbReference type="Pfam" id="PF02782"/>
    </source>
</evidence>
<dbReference type="HOGENOM" id="CLU_009281_3_0_9"/>
<dbReference type="GO" id="GO:0016773">
    <property type="term" value="F:phosphotransferase activity, alcohol group as acceptor"/>
    <property type="evidence" value="ECO:0007669"/>
    <property type="project" value="InterPro"/>
</dbReference>